<dbReference type="InterPro" id="IPR012337">
    <property type="entry name" value="RNaseH-like_sf"/>
</dbReference>
<feature type="region of interest" description="Disordered" evidence="2">
    <location>
        <begin position="329"/>
        <end position="361"/>
    </location>
</feature>
<dbReference type="GO" id="GO:0003676">
    <property type="term" value="F:nucleic acid binding"/>
    <property type="evidence" value="ECO:0007669"/>
    <property type="project" value="InterPro"/>
</dbReference>
<dbReference type="STRING" id="8078.ENSFHEP00000008720"/>
<dbReference type="SUPFAM" id="SSF53098">
    <property type="entry name" value="Ribonuclease H-like"/>
    <property type="match status" value="1"/>
</dbReference>
<dbReference type="PANTHER" id="PTHR37984">
    <property type="entry name" value="PROTEIN CBG26694"/>
    <property type="match status" value="1"/>
</dbReference>
<evidence type="ECO:0000313" key="4">
    <source>
        <dbReference type="EMBL" id="JAQ40959.1"/>
    </source>
</evidence>
<evidence type="ECO:0000313" key="5">
    <source>
        <dbReference type="Ensembl" id="ENSFHEP00000008720.1"/>
    </source>
</evidence>
<proteinExistence type="predicted"/>
<sequence>METDKYEELFNFITKGEFPEHCNKHQRHVITRRAGNFCVEDGQLFYIRHKGSARESKAKVACGASEAEAIFREMHAGETGVHCGQIKSREAISGRFYWPSMTNDISKWVSECTVCQRNKAETKAGTDYKPVEIKRPFELIGLDLISGLVRTSQGNQHICVLLDYCTRWAQAYPIKTNSAAEVTGCILKFIYQFEVPQRILADQGKEFVNDINTEVCRVLGIKKSLCVPYYPHTKRLVGRLKVTIQNTLTKVGYDKGSDWDLYLDAVMFGLRTKTHLATGVSPYYLMFGREARYPSQVPENFQVDGSIEECLLMEEVAIDVQRQEEALKAVQKHQEKAQQRQRSQAQPQSSQVGDMAGRKKK</sequence>
<evidence type="ECO:0000313" key="6">
    <source>
        <dbReference type="Proteomes" id="UP000265000"/>
    </source>
</evidence>
<feature type="compositionally biased region" description="Low complexity" evidence="2">
    <location>
        <begin position="340"/>
        <end position="351"/>
    </location>
</feature>
<dbReference type="Ensembl" id="ENSFHET00000001675.1">
    <property type="protein sequence ID" value="ENSFHEP00000008720.1"/>
    <property type="gene ID" value="ENSFHEG00000009922.1"/>
</dbReference>
<evidence type="ECO:0000256" key="2">
    <source>
        <dbReference type="SAM" id="MobiDB-lite"/>
    </source>
</evidence>
<feature type="compositionally biased region" description="Basic and acidic residues" evidence="2">
    <location>
        <begin position="329"/>
        <end position="338"/>
    </location>
</feature>
<keyword evidence="6" id="KW-1185">Reference proteome</keyword>
<dbReference type="InterPro" id="IPR041588">
    <property type="entry name" value="Integrase_H2C2"/>
</dbReference>
<evidence type="ECO:0000259" key="3">
    <source>
        <dbReference type="PROSITE" id="PS50994"/>
    </source>
</evidence>
<dbReference type="Gene3D" id="1.10.340.70">
    <property type="match status" value="1"/>
</dbReference>
<protein>
    <recommendedName>
        <fullName evidence="1">Gypsy retrotransposon integrase-like protein 1</fullName>
    </recommendedName>
</protein>
<dbReference type="InterPro" id="IPR036397">
    <property type="entry name" value="RNaseH_sf"/>
</dbReference>
<organism evidence="4">
    <name type="scientific">Fundulus heteroclitus</name>
    <name type="common">Killifish</name>
    <name type="synonym">Mummichog</name>
    <dbReference type="NCBI Taxonomy" id="8078"/>
    <lineage>
        <taxon>Eukaryota</taxon>
        <taxon>Metazoa</taxon>
        <taxon>Chordata</taxon>
        <taxon>Craniata</taxon>
        <taxon>Vertebrata</taxon>
        <taxon>Euteleostomi</taxon>
        <taxon>Actinopterygii</taxon>
        <taxon>Neopterygii</taxon>
        <taxon>Teleostei</taxon>
        <taxon>Neoteleostei</taxon>
        <taxon>Acanthomorphata</taxon>
        <taxon>Ovalentaria</taxon>
        <taxon>Atherinomorphae</taxon>
        <taxon>Cyprinodontiformes</taxon>
        <taxon>Fundulidae</taxon>
        <taxon>Fundulus</taxon>
    </lineage>
</organism>
<reference evidence="5" key="2">
    <citation type="submission" date="2025-05" db="UniProtKB">
        <authorList>
            <consortium name="Ensembl"/>
        </authorList>
    </citation>
    <scope>IDENTIFICATION</scope>
</reference>
<dbReference type="Pfam" id="PF00665">
    <property type="entry name" value="rve"/>
    <property type="match status" value="1"/>
</dbReference>
<dbReference type="EMBL" id="GCES01145363">
    <property type="protein sequence ID" value="JAQ40959.1"/>
    <property type="molecule type" value="Transcribed_RNA"/>
</dbReference>
<feature type="domain" description="Integrase catalytic" evidence="3">
    <location>
        <begin position="132"/>
        <end position="290"/>
    </location>
</feature>
<dbReference type="AlphaFoldDB" id="A0A146PAI2"/>
<accession>A0A146PAI2</accession>
<reference evidence="4" key="1">
    <citation type="submission" date="2015-01" db="EMBL/GenBank/DDBJ databases">
        <title>EvidentialGene: Evidence-directed Construction of Complete mRNA Transcriptomes without Genomes.</title>
        <authorList>
            <person name="Gilbert D.G."/>
        </authorList>
    </citation>
    <scope>NUCLEOTIDE SEQUENCE</scope>
</reference>
<dbReference type="Proteomes" id="UP000265000">
    <property type="component" value="Unplaced"/>
</dbReference>
<dbReference type="Gene3D" id="3.30.420.10">
    <property type="entry name" value="Ribonuclease H-like superfamily/Ribonuclease H"/>
    <property type="match status" value="1"/>
</dbReference>
<name>A0A146PAI2_FUNHE</name>
<evidence type="ECO:0000256" key="1">
    <source>
        <dbReference type="ARBA" id="ARBA00039658"/>
    </source>
</evidence>
<dbReference type="FunFam" id="1.10.340.70:FF:000001">
    <property type="entry name" value="Retrovirus-related Pol polyprotein from transposon gypsy-like Protein"/>
    <property type="match status" value="1"/>
</dbReference>
<dbReference type="PROSITE" id="PS50994">
    <property type="entry name" value="INTEGRASE"/>
    <property type="match status" value="1"/>
</dbReference>
<dbReference type="InterPro" id="IPR001584">
    <property type="entry name" value="Integrase_cat-core"/>
</dbReference>
<dbReference type="GO" id="GO:0015074">
    <property type="term" value="P:DNA integration"/>
    <property type="evidence" value="ECO:0007669"/>
    <property type="project" value="InterPro"/>
</dbReference>
<dbReference type="PANTHER" id="PTHR37984:SF5">
    <property type="entry name" value="PROTEIN NYNRIN-LIKE"/>
    <property type="match status" value="1"/>
</dbReference>
<dbReference type="GeneTree" id="ENSGT01000000214408"/>
<dbReference type="Pfam" id="PF17921">
    <property type="entry name" value="Integrase_H2C2"/>
    <property type="match status" value="1"/>
</dbReference>
<dbReference type="InterPro" id="IPR050951">
    <property type="entry name" value="Retrovirus_Pol_polyprotein"/>
</dbReference>